<keyword evidence="2" id="KW-1185">Reference proteome</keyword>
<comment type="caution">
    <text evidence="1">The sequence shown here is derived from an EMBL/GenBank/DDBJ whole genome shotgun (WGS) entry which is preliminary data.</text>
</comment>
<name>A0ACC3YLC2_COLTU</name>
<evidence type="ECO:0000313" key="2">
    <source>
        <dbReference type="Proteomes" id="UP000805649"/>
    </source>
</evidence>
<dbReference type="Proteomes" id="UP000805649">
    <property type="component" value="Unassembled WGS sequence"/>
</dbReference>
<proteinExistence type="predicted"/>
<sequence>MVNIAAGARILGFLFDKDKSIFPFRWSFDEGIPEKHIPETWVTLVSGDGGSMGHASAIEPYITLWDDEGKRVGQHWAERTRFLWQGGDLSKYVYKIPNVHNRDPMVTAKYVMISQFAYDSLICLAAVQVSNGNLSTTWYGDLAAYCGARWYLSERRVGSAYPKCVWLSAEDEAENGARAISFHANDMLGTPSKILHYRMDQEKYLCRSTPRFNYWNNLQPDGTVPFYLPPLQYEIDQETGLEGRDKDPERAVDRYKWDKHVYIKPSVKGLRSLAPRVGNSTRTNPQRQQGFNRDTSHLLVTESEGHEASLVCNSTTSYGWDIASLKEKKYCDMTIRKLYDLCSSVYTKNCFDLERKILIGHGGINSRGEVSSIGVAEKAYKKTSHWK</sequence>
<dbReference type="EMBL" id="VUJX02000008">
    <property type="protein sequence ID" value="KAL0932602.1"/>
    <property type="molecule type" value="Genomic_DNA"/>
</dbReference>
<accession>A0ACC3YLC2</accession>
<organism evidence="1 2">
    <name type="scientific">Colletotrichum truncatum</name>
    <name type="common">Anthracnose fungus</name>
    <name type="synonym">Colletotrichum capsici</name>
    <dbReference type="NCBI Taxonomy" id="5467"/>
    <lineage>
        <taxon>Eukaryota</taxon>
        <taxon>Fungi</taxon>
        <taxon>Dikarya</taxon>
        <taxon>Ascomycota</taxon>
        <taxon>Pezizomycotina</taxon>
        <taxon>Sordariomycetes</taxon>
        <taxon>Hypocreomycetidae</taxon>
        <taxon>Glomerellales</taxon>
        <taxon>Glomerellaceae</taxon>
        <taxon>Colletotrichum</taxon>
        <taxon>Colletotrichum truncatum species complex</taxon>
    </lineage>
</organism>
<evidence type="ECO:0000313" key="1">
    <source>
        <dbReference type="EMBL" id="KAL0932602.1"/>
    </source>
</evidence>
<reference evidence="1 2" key="1">
    <citation type="journal article" date="2020" name="Phytopathology">
        <title>Genome Sequence Resources of Colletotrichum truncatum, C. plurivorum, C. musicola, and C. sojae: Four Species Pathogenic to Soybean (Glycine max).</title>
        <authorList>
            <person name="Rogerio F."/>
            <person name="Boufleur T.R."/>
            <person name="Ciampi-Guillardi M."/>
            <person name="Sukno S.A."/>
            <person name="Thon M.R."/>
            <person name="Massola Junior N.S."/>
            <person name="Baroncelli R."/>
        </authorList>
    </citation>
    <scope>NUCLEOTIDE SEQUENCE [LARGE SCALE GENOMIC DNA]</scope>
    <source>
        <strain evidence="1 2">CMES1059</strain>
    </source>
</reference>
<protein>
    <submittedName>
        <fullName evidence="1">Uncharacterized protein</fullName>
    </submittedName>
</protein>
<gene>
    <name evidence="1" type="ORF">CTRU02_211565</name>
</gene>